<gene>
    <name evidence="1" type="ORF">cand_003580</name>
</gene>
<dbReference type="RefSeq" id="XP_067067452.1">
    <property type="nucleotide sequence ID" value="XM_067210602.1"/>
</dbReference>
<dbReference type="Proteomes" id="UP000186804">
    <property type="component" value="Unassembled WGS sequence"/>
</dbReference>
<dbReference type="OrthoDB" id="338777at2759"/>
<sequence length="691" mass="82907">MKFFFIVNKLIPNVCLEIKFRLTNWLVNIKELDTRDLLFDILIDLYHHLKFGEFEYDLMLSILLDVLEYISNMESNDDESLFIFGSNINKTKDFLVFFLNILKYIPAKYSWKLVIILYNQINNINDTIFAIISLLFENIITDIYLAYSFSTEIFKINFNNENNENINKQTHSLNSIMINESDNNILNNKHNDVIYNNITSDHIYLKFCFKLNIPFYKDNEKYIDGEINKLINLDDEYNFEVVLALINIILKENKDIQNLILKYLILYESKKLYNINPFCIILIRLWLLNIFYLKDETGFIKQLIYFLESGGNIYLLYDCSIMISNYELFSIINFVNKDKYKDDCIDILFILKISLFLHKKEYNKINENWMDGLILSEEDIFLIKSYLNISFENSSQITQFILNKIDSNISFCFNKLQYIIKKMNYYWVEDNYFNIIIERLYFLINHTSLYIRQYILNILNYLPLNTISNESHINLIGLYLLLIMNISQKNINFKYPKYIKEIINKDLDFSENSSNDHFKIFDDYILSLKRIYNKRILEIAILQYLWYSIIQLLYNNLSNKRIIVKLENIIKLIPSNYLITFLWYISIHNSIDAINIIQDFSHYKRSIALIQNKLLNIQIFALKLQDCAREILNLDISNDNMNIFLFVAQNLNLEYRNKFICLLTSISYSNIKNYIKTLKYQYKRIILCHIY</sequence>
<organism evidence="1 2">
    <name type="scientific">Cryptosporidium andersoni</name>
    <dbReference type="NCBI Taxonomy" id="117008"/>
    <lineage>
        <taxon>Eukaryota</taxon>
        <taxon>Sar</taxon>
        <taxon>Alveolata</taxon>
        <taxon>Apicomplexa</taxon>
        <taxon>Conoidasida</taxon>
        <taxon>Coccidia</taxon>
        <taxon>Eucoccidiorida</taxon>
        <taxon>Eimeriorina</taxon>
        <taxon>Cryptosporidiidae</taxon>
        <taxon>Cryptosporidium</taxon>
    </lineage>
</organism>
<reference evidence="1 2" key="1">
    <citation type="submission" date="2016-10" db="EMBL/GenBank/DDBJ databases">
        <title>Reductive evolution of mitochondrial metabolism and differential evolution of invasion-related proteins in Cryptosporidium.</title>
        <authorList>
            <person name="Liu S."/>
            <person name="Roellig D.M."/>
            <person name="Guo Y."/>
            <person name="Li N."/>
            <person name="Frace M.A."/>
            <person name="Tang K."/>
            <person name="Zhang L."/>
            <person name="Feng Y."/>
            <person name="Xiao L."/>
        </authorList>
    </citation>
    <scope>NUCLEOTIDE SEQUENCE [LARGE SCALE GENOMIC DNA]</scope>
    <source>
        <strain evidence="1">30847</strain>
    </source>
</reference>
<dbReference type="EMBL" id="LRBS01000087">
    <property type="protein sequence ID" value="OII75291.1"/>
    <property type="molecule type" value="Genomic_DNA"/>
</dbReference>
<protein>
    <submittedName>
        <fullName evidence="1">Uncharacterized protein</fullName>
    </submittedName>
</protein>
<comment type="caution">
    <text evidence="1">The sequence shown here is derived from an EMBL/GenBank/DDBJ whole genome shotgun (WGS) entry which is preliminary data.</text>
</comment>
<evidence type="ECO:0000313" key="2">
    <source>
        <dbReference type="Proteomes" id="UP000186804"/>
    </source>
</evidence>
<proteinExistence type="predicted"/>
<dbReference type="VEuPathDB" id="CryptoDB:cand_003580"/>
<dbReference type="GeneID" id="92364543"/>
<dbReference type="AlphaFoldDB" id="A0A1J4MPB7"/>
<accession>A0A1J4MPB7</accession>
<evidence type="ECO:0000313" key="1">
    <source>
        <dbReference type="EMBL" id="OII75291.1"/>
    </source>
</evidence>
<keyword evidence="2" id="KW-1185">Reference proteome</keyword>
<name>A0A1J4MPB7_9CRYT</name>